<dbReference type="PROSITE" id="PS51846">
    <property type="entry name" value="CNNM"/>
    <property type="match status" value="1"/>
</dbReference>
<reference evidence="9" key="1">
    <citation type="journal article" date="2019" name="Int. J. Syst. Evol. Microbiol.">
        <title>The Global Catalogue of Microorganisms (GCM) 10K type strain sequencing project: providing services to taxonomists for standard genome sequencing and annotation.</title>
        <authorList>
            <consortium name="The Broad Institute Genomics Platform"/>
            <consortium name="The Broad Institute Genome Sequencing Center for Infectious Disease"/>
            <person name="Wu L."/>
            <person name="Ma J."/>
        </authorList>
    </citation>
    <scope>NUCLEOTIDE SEQUENCE [LARGE SCALE GENOMIC DNA]</scope>
    <source>
        <strain evidence="9">JCM 11882</strain>
    </source>
</reference>
<evidence type="ECO:0000256" key="5">
    <source>
        <dbReference type="SAM" id="Phobius"/>
    </source>
</evidence>
<evidence type="ECO:0000256" key="4">
    <source>
        <dbReference type="PROSITE-ProRule" id="PRU01193"/>
    </source>
</evidence>
<dbReference type="RefSeq" id="WP_344994237.1">
    <property type="nucleotide sequence ID" value="NZ_BAABCD010000040.1"/>
</dbReference>
<dbReference type="InterPro" id="IPR002550">
    <property type="entry name" value="CNNM"/>
</dbReference>
<dbReference type="Proteomes" id="UP001595836">
    <property type="component" value="Unassembled WGS sequence"/>
</dbReference>
<protein>
    <submittedName>
        <fullName evidence="8">CNNM domain-containing protein</fullName>
    </submittedName>
</protein>
<keyword evidence="2" id="KW-1003">Cell membrane</keyword>
<gene>
    <name evidence="8" type="ORF">ACFO7U_11850</name>
</gene>
<dbReference type="SUPFAM" id="SSF54631">
    <property type="entry name" value="CBS-domain pair"/>
    <property type="match status" value="1"/>
</dbReference>
<evidence type="ECO:0000259" key="7">
    <source>
        <dbReference type="PROSITE" id="PS51846"/>
    </source>
</evidence>
<keyword evidence="4 5" id="KW-1133">Transmembrane helix</keyword>
<dbReference type="EMBL" id="JBHSHP010000044">
    <property type="protein sequence ID" value="MFC4755466.1"/>
    <property type="molecule type" value="Genomic_DNA"/>
</dbReference>
<dbReference type="Gene3D" id="3.90.1280.20">
    <property type="match status" value="1"/>
</dbReference>
<evidence type="ECO:0000313" key="9">
    <source>
        <dbReference type="Proteomes" id="UP001595836"/>
    </source>
</evidence>
<keyword evidence="9" id="KW-1185">Reference proteome</keyword>
<feature type="transmembrane region" description="Helical" evidence="5">
    <location>
        <begin position="52"/>
        <end position="77"/>
    </location>
</feature>
<dbReference type="PANTHER" id="PTHR43099">
    <property type="entry name" value="UPF0053 PROTEIN YRKA"/>
    <property type="match status" value="1"/>
</dbReference>
<comment type="caution">
    <text evidence="8">The sequence shown here is derived from an EMBL/GenBank/DDBJ whole genome shotgun (WGS) entry which is preliminary data.</text>
</comment>
<proteinExistence type="predicted"/>
<comment type="subcellular location">
    <subcellularLocation>
        <location evidence="1">Cell membrane</location>
        <topology evidence="1">Multi-pass membrane protein</topology>
    </subcellularLocation>
</comment>
<keyword evidence="4 5" id="KW-0472">Membrane</keyword>
<dbReference type="Pfam" id="PF00571">
    <property type="entry name" value="CBS"/>
    <property type="match status" value="1"/>
</dbReference>
<dbReference type="PANTHER" id="PTHR43099:SF5">
    <property type="entry name" value="HLYC_CORC FAMILY TRANSPORTER"/>
    <property type="match status" value="1"/>
</dbReference>
<dbReference type="InterPro" id="IPR000644">
    <property type="entry name" value="CBS_dom"/>
</dbReference>
<evidence type="ECO:0000256" key="3">
    <source>
        <dbReference type="PROSITE-ProRule" id="PRU00703"/>
    </source>
</evidence>
<accession>A0ABV9PVR1</accession>
<evidence type="ECO:0000313" key="8">
    <source>
        <dbReference type="EMBL" id="MFC4755466.1"/>
    </source>
</evidence>
<name>A0ABV9PVR1_9ACTN</name>
<evidence type="ECO:0000259" key="6">
    <source>
        <dbReference type="PROSITE" id="PS51371"/>
    </source>
</evidence>
<feature type="transmembrane region" description="Helical" evidence="5">
    <location>
        <begin position="97"/>
        <end position="119"/>
    </location>
</feature>
<keyword evidence="4 5" id="KW-0812">Transmembrane</keyword>
<feature type="domain" description="CNNM transmembrane" evidence="7">
    <location>
        <begin position="1"/>
        <end position="190"/>
    </location>
</feature>
<dbReference type="InterPro" id="IPR046342">
    <property type="entry name" value="CBS_dom_sf"/>
</dbReference>
<dbReference type="Pfam" id="PF01595">
    <property type="entry name" value="CNNM"/>
    <property type="match status" value="1"/>
</dbReference>
<dbReference type="Gene3D" id="3.10.580.10">
    <property type="entry name" value="CBS-domain"/>
    <property type="match status" value="1"/>
</dbReference>
<keyword evidence="3" id="KW-0129">CBS domain</keyword>
<evidence type="ECO:0000256" key="2">
    <source>
        <dbReference type="ARBA" id="ARBA00022475"/>
    </source>
</evidence>
<dbReference type="PROSITE" id="PS51371">
    <property type="entry name" value="CBS"/>
    <property type="match status" value="1"/>
</dbReference>
<feature type="transmembrane region" description="Helical" evidence="5">
    <location>
        <begin position="6"/>
        <end position="31"/>
    </location>
</feature>
<feature type="domain" description="CBS" evidence="6">
    <location>
        <begin position="288"/>
        <end position="344"/>
    </location>
</feature>
<dbReference type="InterPro" id="IPR051676">
    <property type="entry name" value="UPF0053_domain"/>
</dbReference>
<sequence>MSSPVVVVIITLGLIAASAFFVITEFSLLGARRHRLEVDAPRSASARAAIRGIDELTVMLAGAQLGITVCTFALGAVTKPAVDAWLGPALGSLGVPGGVAGGASFVLSLLLVTFLHLVVGEMAPKSWVIADPERAARLVGVPARAFTWVFRPLLLWINRMANRLVSASGVEPVDRAAVGGQDADTIRQLVEHSAAVGALEASIRSPLAGALELEHLTVGGLVDSGRAPTAVSADATVAQVQDAAARTDHMRILILEEPGPDGGRRRDPEVVHVRDTLLEPDDAPARPLARTAMCLDRATPVYEALATARERSEQLMVVTEDRTFVGVLTVADILRRILPEPRPFLDPAGPERIS</sequence>
<evidence type="ECO:0000256" key="1">
    <source>
        <dbReference type="ARBA" id="ARBA00004651"/>
    </source>
</evidence>
<organism evidence="8 9">
    <name type="scientific">Dietzia aurantiaca</name>
    <dbReference type="NCBI Taxonomy" id="983873"/>
    <lineage>
        <taxon>Bacteria</taxon>
        <taxon>Bacillati</taxon>
        <taxon>Actinomycetota</taxon>
        <taxon>Actinomycetes</taxon>
        <taxon>Mycobacteriales</taxon>
        <taxon>Dietziaceae</taxon>
        <taxon>Dietzia</taxon>
    </lineage>
</organism>